<evidence type="ECO:0000256" key="1">
    <source>
        <dbReference type="ARBA" id="ARBA00004141"/>
    </source>
</evidence>
<evidence type="ECO:0000256" key="2">
    <source>
        <dbReference type="ARBA" id="ARBA00022692"/>
    </source>
</evidence>
<accession>A0ABS6XP52</accession>
<evidence type="ECO:0000256" key="5">
    <source>
        <dbReference type="SAM" id="Phobius"/>
    </source>
</evidence>
<name>A0ABS6XP52_9SPHN</name>
<proteinExistence type="predicted"/>
<dbReference type="Proteomes" id="UP001197214">
    <property type="component" value="Unassembled WGS sequence"/>
</dbReference>
<dbReference type="EMBL" id="JAHWZX010000010">
    <property type="protein sequence ID" value="MBW4331543.1"/>
    <property type="molecule type" value="Genomic_DNA"/>
</dbReference>
<keyword evidence="7" id="KW-1185">Reference proteome</keyword>
<dbReference type="InterPro" id="IPR059112">
    <property type="entry name" value="CysZ/EI24"/>
</dbReference>
<keyword evidence="2 5" id="KW-0812">Transmembrane</keyword>
<reference evidence="6 7" key="1">
    <citation type="submission" date="2021-07" db="EMBL/GenBank/DDBJ databases">
        <title>Stakelama flava sp. nov., a novel endophytic bacterium isolated from branch of Kandelia candel.</title>
        <authorList>
            <person name="Tuo L."/>
        </authorList>
    </citation>
    <scope>NUCLEOTIDE SEQUENCE [LARGE SCALE GENOMIC DNA]</scope>
    <source>
        <strain evidence="6 7">CBK3Z-3</strain>
    </source>
</reference>
<evidence type="ECO:0000313" key="6">
    <source>
        <dbReference type="EMBL" id="MBW4331543.1"/>
    </source>
</evidence>
<evidence type="ECO:0000313" key="7">
    <source>
        <dbReference type="Proteomes" id="UP001197214"/>
    </source>
</evidence>
<protein>
    <submittedName>
        <fullName evidence="6">EI24 domain-containing protein</fullName>
    </submittedName>
</protein>
<comment type="caution">
    <text evidence="6">The sequence shown here is derived from an EMBL/GenBank/DDBJ whole genome shotgun (WGS) entry which is preliminary data.</text>
</comment>
<keyword evidence="4 5" id="KW-0472">Membrane</keyword>
<dbReference type="Pfam" id="PF07264">
    <property type="entry name" value="EI24"/>
    <property type="match status" value="1"/>
</dbReference>
<feature type="transmembrane region" description="Helical" evidence="5">
    <location>
        <begin position="63"/>
        <end position="89"/>
    </location>
</feature>
<feature type="transmembrane region" description="Helical" evidence="5">
    <location>
        <begin position="20"/>
        <end position="43"/>
    </location>
</feature>
<sequence>MMRALFLSIRQFDDPAVARVFLKSFLLTLLIFALFGGALWFGIAGAMQRLIGAGETASGIAAMTAMLATLGAAWLLFRAIAIAVLGLFADDMVRAVEAKHYPRMLASARDVPFGRAAVMGISSALRAIAANLLLTPLYLLLLATGIGTAALFLVVNGCLLGRDLGDMVAARHLNKAAMRDWRTATRWPRFVLGLAVAGLLMVPFVNLVAPVLGAAMATHLFHGKRYA</sequence>
<feature type="transmembrane region" description="Helical" evidence="5">
    <location>
        <begin position="190"/>
        <end position="217"/>
    </location>
</feature>
<comment type="subcellular location">
    <subcellularLocation>
        <location evidence="1">Membrane</location>
        <topology evidence="1">Multi-pass membrane protein</topology>
    </subcellularLocation>
</comment>
<feature type="transmembrane region" description="Helical" evidence="5">
    <location>
        <begin position="140"/>
        <end position="161"/>
    </location>
</feature>
<dbReference type="RefSeq" id="WP_219238664.1">
    <property type="nucleotide sequence ID" value="NZ_JAHWZX010000010.1"/>
</dbReference>
<gene>
    <name evidence="6" type="ORF">KY084_11755</name>
</gene>
<organism evidence="6 7">
    <name type="scientific">Stakelama flava</name>
    <dbReference type="NCBI Taxonomy" id="2860338"/>
    <lineage>
        <taxon>Bacteria</taxon>
        <taxon>Pseudomonadati</taxon>
        <taxon>Pseudomonadota</taxon>
        <taxon>Alphaproteobacteria</taxon>
        <taxon>Sphingomonadales</taxon>
        <taxon>Sphingomonadaceae</taxon>
        <taxon>Stakelama</taxon>
    </lineage>
</organism>
<feature type="transmembrane region" description="Helical" evidence="5">
    <location>
        <begin position="113"/>
        <end position="134"/>
    </location>
</feature>
<keyword evidence="3 5" id="KW-1133">Transmembrane helix</keyword>
<evidence type="ECO:0000256" key="4">
    <source>
        <dbReference type="ARBA" id="ARBA00023136"/>
    </source>
</evidence>
<evidence type="ECO:0000256" key="3">
    <source>
        <dbReference type="ARBA" id="ARBA00022989"/>
    </source>
</evidence>